<evidence type="ECO:0000256" key="1">
    <source>
        <dbReference type="ARBA" id="ARBA00022452"/>
    </source>
</evidence>
<keyword evidence="2" id="KW-0812">Transmembrane</keyword>
<evidence type="ECO:0000313" key="8">
    <source>
        <dbReference type="Proteomes" id="UP001597115"/>
    </source>
</evidence>
<feature type="chain" id="PRO_5046991054" evidence="4">
    <location>
        <begin position="25"/>
        <end position="601"/>
    </location>
</feature>
<evidence type="ECO:0000313" key="7">
    <source>
        <dbReference type="EMBL" id="MFD1611965.1"/>
    </source>
</evidence>
<feature type="domain" description="Haemolysin activator HlyB C-terminal" evidence="5">
    <location>
        <begin position="412"/>
        <end position="521"/>
    </location>
</feature>
<dbReference type="Pfam" id="PF03865">
    <property type="entry name" value="ShlB"/>
    <property type="match status" value="1"/>
</dbReference>
<dbReference type="EMBL" id="JBHUDY010000001">
    <property type="protein sequence ID" value="MFD1611965.1"/>
    <property type="molecule type" value="Genomic_DNA"/>
</dbReference>
<dbReference type="PANTHER" id="PTHR34597">
    <property type="entry name" value="SLR1661 PROTEIN"/>
    <property type="match status" value="1"/>
</dbReference>
<dbReference type="InterPro" id="IPR005565">
    <property type="entry name" value="Hemolysn_activator_HlyB_C"/>
</dbReference>
<accession>A0ABW4I2U5</accession>
<organism evidence="7 8">
    <name type="scientific">Sphingomonas tabacisoli</name>
    <dbReference type="NCBI Taxonomy" id="2249466"/>
    <lineage>
        <taxon>Bacteria</taxon>
        <taxon>Pseudomonadati</taxon>
        <taxon>Pseudomonadota</taxon>
        <taxon>Alphaproteobacteria</taxon>
        <taxon>Sphingomonadales</taxon>
        <taxon>Sphingomonadaceae</taxon>
        <taxon>Sphingomonas</taxon>
    </lineage>
</organism>
<dbReference type="RefSeq" id="WP_380888540.1">
    <property type="nucleotide sequence ID" value="NZ_JBHUDY010000001.1"/>
</dbReference>
<keyword evidence="1" id="KW-0472">Membrane</keyword>
<evidence type="ECO:0000256" key="2">
    <source>
        <dbReference type="ARBA" id="ARBA00022692"/>
    </source>
</evidence>
<sequence>MSRPRPLAAMLSLLLAGTAFPSVAQQAPAQPLEAESTATVTLGDVAVTAINAPASDKGMPHARHAAVAAPGQTVQLQFAEGEAFDAAFVRNQFARNGLIGKPVAVATLIDIVQLINAALIRDGYVNTGVVVEEQPPLTDGGTLKLKLVYGRLGSADGTKPPVKVEWGQGGRRGLSSSFIASRAAAAQQGPVDAIAVERDFRLLSDDPAIRTVRADLKALETAGEAQLVLTVDPAPRYDLYVTVANNRSPSVGGERAAIGGSMRNLLASTDVVAFEVGRTSGATDATASYSTPLFDYDLRLNVRGGYNDAAVIDPQLLALDISARDRFVEAGLGYTLLRRPLLPVEGGGWRSARALSVGLNFVHRRTTTFLFGEPFSFTPGSVRGRAEYSALRGLVDFVDRSPTQALTVSLAGTLGLDGTRTDVPGLLQPPQNFKLITAQLNYARRLSASRLELRARLSGQWTDDILYTAERFSVGGSASVRGYRENLILADRGVVGSIELAQPFSLSGRNADASGIDLGAFVASAFVDGAYVDNIGPADPSPRWIAGAGASLAWIPSEAFSARITYAKSLKDAPIVGRRDLQDRGFQFLVTVHPLVLFGYR</sequence>
<feature type="domain" description="Polypeptide-transport-associated ShlB-type" evidence="6">
    <location>
        <begin position="82"/>
        <end position="150"/>
    </location>
</feature>
<feature type="signal peptide" evidence="4">
    <location>
        <begin position="1"/>
        <end position="24"/>
    </location>
</feature>
<gene>
    <name evidence="7" type="ORF">ACFSCW_09145</name>
</gene>
<dbReference type="Gene3D" id="2.40.160.50">
    <property type="entry name" value="membrane protein fhac: a member of the omp85/tpsb transporter family"/>
    <property type="match status" value="1"/>
</dbReference>
<keyword evidence="3" id="KW-0998">Cell outer membrane</keyword>
<evidence type="ECO:0000259" key="6">
    <source>
        <dbReference type="Pfam" id="PF08479"/>
    </source>
</evidence>
<evidence type="ECO:0000256" key="4">
    <source>
        <dbReference type="SAM" id="SignalP"/>
    </source>
</evidence>
<dbReference type="Proteomes" id="UP001597115">
    <property type="component" value="Unassembled WGS sequence"/>
</dbReference>
<dbReference type="InterPro" id="IPR051544">
    <property type="entry name" value="TPS_OM_transporter"/>
</dbReference>
<name>A0ABW4I2U5_9SPHN</name>
<dbReference type="PANTHER" id="PTHR34597:SF1">
    <property type="entry name" value="HEME_HEMOPEXIN TRANSPORTER PROTEIN HUXB"/>
    <property type="match status" value="1"/>
</dbReference>
<evidence type="ECO:0000256" key="3">
    <source>
        <dbReference type="ARBA" id="ARBA00023237"/>
    </source>
</evidence>
<dbReference type="InterPro" id="IPR013686">
    <property type="entry name" value="Polypept-transport_assoc_ShlB"/>
</dbReference>
<protein>
    <submittedName>
        <fullName evidence="7">ShlB/FhaC/HecB family hemolysin secretion/activation protein</fullName>
    </submittedName>
</protein>
<reference evidence="8" key="1">
    <citation type="journal article" date="2019" name="Int. J. Syst. Evol. Microbiol.">
        <title>The Global Catalogue of Microorganisms (GCM) 10K type strain sequencing project: providing services to taxonomists for standard genome sequencing and annotation.</title>
        <authorList>
            <consortium name="The Broad Institute Genomics Platform"/>
            <consortium name="The Broad Institute Genome Sequencing Center for Infectious Disease"/>
            <person name="Wu L."/>
            <person name="Ma J."/>
        </authorList>
    </citation>
    <scope>NUCLEOTIDE SEQUENCE [LARGE SCALE GENOMIC DNA]</scope>
    <source>
        <strain evidence="8">CGMCC 1.16275</strain>
    </source>
</reference>
<proteinExistence type="predicted"/>
<keyword evidence="1" id="KW-1134">Transmembrane beta strand</keyword>
<dbReference type="Pfam" id="PF08479">
    <property type="entry name" value="POTRA_2"/>
    <property type="match status" value="1"/>
</dbReference>
<keyword evidence="4" id="KW-0732">Signal</keyword>
<evidence type="ECO:0000259" key="5">
    <source>
        <dbReference type="Pfam" id="PF03865"/>
    </source>
</evidence>
<comment type="caution">
    <text evidence="7">The sequence shown here is derived from an EMBL/GenBank/DDBJ whole genome shotgun (WGS) entry which is preliminary data.</text>
</comment>
<keyword evidence="8" id="KW-1185">Reference proteome</keyword>